<comment type="caution">
    <text evidence="1">The sequence shown here is derived from an EMBL/GenBank/DDBJ whole genome shotgun (WGS) entry which is preliminary data.</text>
</comment>
<sequence>MRERQLRYPEYYDSADRIMDLNFYTNFKQRYDIISEEATRVGGKSFKQLFNEFVWNGDMIDYVKGIRPYPGGIDWISAKRILIVMNMNNSQFVTLEILLHKGRMNAYDCNLTCMKHDAFLTFIQPVFDLLSILLRQSGIMKHLSDKLIMNHGNLKVD</sequence>
<proteinExistence type="predicted"/>
<name>A0A9J5Y6A3_SOLCO</name>
<accession>A0A9J5Y6A3</accession>
<gene>
    <name evidence="1" type="ORF">H5410_036663</name>
</gene>
<reference evidence="1 2" key="1">
    <citation type="submission" date="2020-09" db="EMBL/GenBank/DDBJ databases">
        <title>De no assembly of potato wild relative species, Solanum commersonii.</title>
        <authorList>
            <person name="Cho K."/>
        </authorList>
    </citation>
    <scope>NUCLEOTIDE SEQUENCE [LARGE SCALE GENOMIC DNA]</scope>
    <source>
        <strain evidence="1">LZ3.2</strain>
        <tissue evidence="1">Leaf</tissue>
    </source>
</reference>
<organism evidence="1 2">
    <name type="scientific">Solanum commersonii</name>
    <name type="common">Commerson's wild potato</name>
    <name type="synonym">Commerson's nightshade</name>
    <dbReference type="NCBI Taxonomy" id="4109"/>
    <lineage>
        <taxon>Eukaryota</taxon>
        <taxon>Viridiplantae</taxon>
        <taxon>Streptophyta</taxon>
        <taxon>Embryophyta</taxon>
        <taxon>Tracheophyta</taxon>
        <taxon>Spermatophyta</taxon>
        <taxon>Magnoliopsida</taxon>
        <taxon>eudicotyledons</taxon>
        <taxon>Gunneridae</taxon>
        <taxon>Pentapetalae</taxon>
        <taxon>asterids</taxon>
        <taxon>lamiids</taxon>
        <taxon>Solanales</taxon>
        <taxon>Solanaceae</taxon>
        <taxon>Solanoideae</taxon>
        <taxon>Solaneae</taxon>
        <taxon>Solanum</taxon>
    </lineage>
</organism>
<keyword evidence="2" id="KW-1185">Reference proteome</keyword>
<evidence type="ECO:0000313" key="2">
    <source>
        <dbReference type="Proteomes" id="UP000824120"/>
    </source>
</evidence>
<dbReference type="AlphaFoldDB" id="A0A9J5Y6A3"/>
<dbReference type="OrthoDB" id="1306045at2759"/>
<dbReference type="EMBL" id="JACXVP010000007">
    <property type="protein sequence ID" value="KAG5595431.1"/>
    <property type="molecule type" value="Genomic_DNA"/>
</dbReference>
<dbReference type="Proteomes" id="UP000824120">
    <property type="component" value="Chromosome 7"/>
</dbReference>
<evidence type="ECO:0000313" key="1">
    <source>
        <dbReference type="EMBL" id="KAG5595431.1"/>
    </source>
</evidence>
<protein>
    <submittedName>
        <fullName evidence="1">Uncharacterized protein</fullName>
    </submittedName>
</protein>